<comment type="caution">
    <text evidence="2">The sequence shown here is derived from an EMBL/GenBank/DDBJ whole genome shotgun (WGS) entry which is preliminary data.</text>
</comment>
<keyword evidence="3" id="KW-1185">Reference proteome</keyword>
<feature type="region of interest" description="Disordered" evidence="1">
    <location>
        <begin position="80"/>
        <end position="108"/>
    </location>
</feature>
<gene>
    <name evidence="2" type="ORF">GCM10023350_17810</name>
</gene>
<name>A0ABP8YPW8_9ACTN</name>
<organism evidence="2 3">
    <name type="scientific">Nocardioides endophyticus</name>
    <dbReference type="NCBI Taxonomy" id="1353775"/>
    <lineage>
        <taxon>Bacteria</taxon>
        <taxon>Bacillati</taxon>
        <taxon>Actinomycetota</taxon>
        <taxon>Actinomycetes</taxon>
        <taxon>Propionibacteriales</taxon>
        <taxon>Nocardioidaceae</taxon>
        <taxon>Nocardioides</taxon>
    </lineage>
</organism>
<accession>A0ABP8YPW8</accession>
<feature type="compositionally biased region" description="Acidic residues" evidence="1">
    <location>
        <begin position="32"/>
        <end position="49"/>
    </location>
</feature>
<dbReference type="Proteomes" id="UP001499882">
    <property type="component" value="Unassembled WGS sequence"/>
</dbReference>
<protein>
    <submittedName>
        <fullName evidence="2">Uncharacterized protein</fullName>
    </submittedName>
</protein>
<evidence type="ECO:0000256" key="1">
    <source>
        <dbReference type="SAM" id="MobiDB-lite"/>
    </source>
</evidence>
<feature type="region of interest" description="Disordered" evidence="1">
    <location>
        <begin position="18"/>
        <end position="53"/>
    </location>
</feature>
<proteinExistence type="predicted"/>
<reference evidence="3" key="1">
    <citation type="journal article" date="2019" name="Int. J. Syst. Evol. Microbiol.">
        <title>The Global Catalogue of Microorganisms (GCM) 10K type strain sequencing project: providing services to taxonomists for standard genome sequencing and annotation.</title>
        <authorList>
            <consortium name="The Broad Institute Genomics Platform"/>
            <consortium name="The Broad Institute Genome Sequencing Center for Infectious Disease"/>
            <person name="Wu L."/>
            <person name="Ma J."/>
        </authorList>
    </citation>
    <scope>NUCLEOTIDE SEQUENCE [LARGE SCALE GENOMIC DNA]</scope>
    <source>
        <strain evidence="3">JCM 18532</strain>
    </source>
</reference>
<dbReference type="EMBL" id="BAABKN010000012">
    <property type="protein sequence ID" value="GAA4734581.1"/>
    <property type="molecule type" value="Genomic_DNA"/>
</dbReference>
<evidence type="ECO:0000313" key="2">
    <source>
        <dbReference type="EMBL" id="GAA4734581.1"/>
    </source>
</evidence>
<sequence>MEPLDAVRGHLRRVRHPADGLGDLLGGVDAGPGDDGEEEAEDAEGQEEPSADRQVVQQLAQVGVVSRGVDLLLVDRPIGDVGGDLRRTYAGSRMNPEYDRPDSGLQPA</sequence>
<evidence type="ECO:0000313" key="3">
    <source>
        <dbReference type="Proteomes" id="UP001499882"/>
    </source>
</evidence>